<protein>
    <recommendedName>
        <fullName evidence="2">DUF802 domain-containing protein</fullName>
    </recommendedName>
</protein>
<evidence type="ECO:0000256" key="1">
    <source>
        <dbReference type="SAM" id="Phobius"/>
    </source>
</evidence>
<evidence type="ECO:0000259" key="2">
    <source>
        <dbReference type="Pfam" id="PF05650"/>
    </source>
</evidence>
<accession>A0AAW8DPF1</accession>
<feature type="transmembrane region" description="Helical" evidence="1">
    <location>
        <begin position="7"/>
        <end position="24"/>
    </location>
</feature>
<name>A0AAW8DPF1_9BURK</name>
<dbReference type="AlphaFoldDB" id="A0AAW8DPF1"/>
<feature type="domain" description="DUF802" evidence="2">
    <location>
        <begin position="466"/>
        <end position="518"/>
    </location>
</feature>
<feature type="transmembrane region" description="Helical" evidence="1">
    <location>
        <begin position="30"/>
        <end position="49"/>
    </location>
</feature>
<evidence type="ECO:0000313" key="3">
    <source>
        <dbReference type="EMBL" id="MDP9921219.1"/>
    </source>
</evidence>
<sequence length="940" mass="99847">MNRFFHYAVFLVGLAVVCWVGASYVGHNPLALVITALIGAFYLMGALELHRFHQATGTLSHAVNDLSAPPTSLGDWLANLHPSLRNAVRLRIEGERVGLPGPALTPYLAGLLVLLGMLGTFLGMVVTLNGTGLALESATDVQAIRNSLSAPVRGLGLAFGTSVAGVAASAMLGLASALCRRERLLAGQSLDTLIATSLRGHSLAHRREESFKLMQQQAHAMPALVDQLQAMVAAMDRQSQSINERLVASQDQFHQKTEAAYTGLAASVDRSLKDSLADSARIAGETIQPVAKVMPELVGQLQTMMAAMERQTQAQNDRLVASQDSFHQKAEAAYTGLAASVDRSLKDSLADSARIAGETIQPVAKVMPELVGQLQTMMAALERQGQAQNERLVASQDSFHQKAEAAYSGLAASVDRSLKDSLTDTARIAGATIQPVVEAAMLGIAREAASLQGGMAQAVERQLEGLTGRFEASTAGVADTWKAALAEHERASGALSSDLRGTLERFAETFEQRSAALVDGVSARLESTVGSVSDTWGSALAQHQRVSEKLSSDSHQALAAAAATFEQHSVALLRTVGEAHTSLQTELAARDAQRLSAWSQSLEAMAASLQKEWQQAGAHTLSQQQQLSDTLAQAARDVSAQAEAHAKQTVAEVAQLLQAAADAPRAAASLLDTVREAHANLQTELATRDAQRLAAWSGSLETMAASLQKEWQQAGAHSLSQQQQMSETLAQTVRDMSAQAEANAKQTVAEVAQLLQVAAEAPKAAADVIAELRQKLSDGMARDNDMLEERSRILGTLETLLGAVNHASTEQRSAIDALVTASADMMERVGSRFTEKVESETEKMAGIAAQITGGAVEVASLGEAFGFAVQRFGESNDKLVAHLQRIEGALGKSLARSDEQLAYYVAQAREVIDLSIMSQKQIVEDLQQFASRQTAVTSEA</sequence>
<feature type="transmembrane region" description="Helical" evidence="1">
    <location>
        <begin position="155"/>
        <end position="179"/>
    </location>
</feature>
<keyword evidence="1" id="KW-0812">Transmembrane</keyword>
<reference evidence="3" key="1">
    <citation type="submission" date="2023-07" db="EMBL/GenBank/DDBJ databases">
        <title>Sorghum-associated microbial communities from plants grown in Nebraska, USA.</title>
        <authorList>
            <person name="Schachtman D."/>
        </authorList>
    </citation>
    <scope>NUCLEOTIDE SEQUENCE</scope>
    <source>
        <strain evidence="3">DS2795</strain>
    </source>
</reference>
<keyword evidence="1" id="KW-1133">Transmembrane helix</keyword>
<dbReference type="Pfam" id="PF05650">
    <property type="entry name" value="DUF802"/>
    <property type="match status" value="2"/>
</dbReference>
<dbReference type="EMBL" id="JAUSRR010000001">
    <property type="protein sequence ID" value="MDP9921219.1"/>
    <property type="molecule type" value="Genomic_DNA"/>
</dbReference>
<feature type="domain" description="DUF802" evidence="2">
    <location>
        <begin position="521"/>
        <end position="573"/>
    </location>
</feature>
<dbReference type="RefSeq" id="WP_307585198.1">
    <property type="nucleotide sequence ID" value="NZ_JAUSRQ010000008.1"/>
</dbReference>
<keyword evidence="1" id="KW-0472">Membrane</keyword>
<dbReference type="Proteomes" id="UP001244295">
    <property type="component" value="Unassembled WGS sequence"/>
</dbReference>
<dbReference type="InterPro" id="IPR008520">
    <property type="entry name" value="DUF802"/>
</dbReference>
<organism evidence="3 4">
    <name type="scientific">Variovorax boronicumulans</name>
    <dbReference type="NCBI Taxonomy" id="436515"/>
    <lineage>
        <taxon>Bacteria</taxon>
        <taxon>Pseudomonadati</taxon>
        <taxon>Pseudomonadota</taxon>
        <taxon>Betaproteobacteria</taxon>
        <taxon>Burkholderiales</taxon>
        <taxon>Comamonadaceae</taxon>
        <taxon>Variovorax</taxon>
    </lineage>
</organism>
<feature type="transmembrane region" description="Helical" evidence="1">
    <location>
        <begin position="107"/>
        <end position="135"/>
    </location>
</feature>
<gene>
    <name evidence="3" type="ORF">J2W25_000224</name>
</gene>
<comment type="caution">
    <text evidence="3">The sequence shown here is derived from an EMBL/GenBank/DDBJ whole genome shotgun (WGS) entry which is preliminary data.</text>
</comment>
<evidence type="ECO:0000313" key="4">
    <source>
        <dbReference type="Proteomes" id="UP001244295"/>
    </source>
</evidence>
<proteinExistence type="predicted"/>